<gene>
    <name evidence="1" type="ORF">MUN82_10060</name>
</gene>
<evidence type="ECO:0000313" key="1">
    <source>
        <dbReference type="EMBL" id="UOR07423.1"/>
    </source>
</evidence>
<keyword evidence="2" id="KW-1185">Reference proteome</keyword>
<accession>A0A8T9T371</accession>
<dbReference type="RefSeq" id="WP_245097156.1">
    <property type="nucleotide sequence ID" value="NZ_CP095053.1"/>
</dbReference>
<organism evidence="1 2">
    <name type="scientific">Hymenobacter aerilatus</name>
    <dbReference type="NCBI Taxonomy" id="2932251"/>
    <lineage>
        <taxon>Bacteria</taxon>
        <taxon>Pseudomonadati</taxon>
        <taxon>Bacteroidota</taxon>
        <taxon>Cytophagia</taxon>
        <taxon>Cytophagales</taxon>
        <taxon>Hymenobacteraceae</taxon>
        <taxon>Hymenobacter</taxon>
    </lineage>
</organism>
<sequence>MESTTNSSDNQLEHVLTQLQSCDQRIKDVAKYMVAEAVLFPMDLLTSAVLNRSLAMLNGFILLMRGNNSLTALHLVRLQLDSLLRYSAAWLVSEPHSFANEVLAGKSIKTLKDRTGSCMQDWYLVNELAKEYDWVKPVYQATSGYIHLSEKHYHSSTRRKEGADDTIETVISSDDPFIPQYLKIEATEAMIEITNQICNYAFGWADTKHGNGPVGEQ</sequence>
<protein>
    <submittedName>
        <fullName evidence="1">Uncharacterized protein</fullName>
    </submittedName>
</protein>
<reference evidence="1 2" key="1">
    <citation type="submission" date="2022-04" db="EMBL/GenBank/DDBJ databases">
        <title>Hymenobacter sp. isolated from the air.</title>
        <authorList>
            <person name="Won M."/>
            <person name="Lee C.-M."/>
            <person name="Woen H.-Y."/>
            <person name="Kwon S.-W."/>
        </authorList>
    </citation>
    <scope>NUCLEOTIDE SEQUENCE [LARGE SCALE GENOMIC DNA]</scope>
    <source>
        <strain evidence="2">5413 J-13</strain>
    </source>
</reference>
<evidence type="ECO:0000313" key="2">
    <source>
        <dbReference type="Proteomes" id="UP000829925"/>
    </source>
</evidence>
<proteinExistence type="predicted"/>
<dbReference type="KEGG" id="haei:MUN82_10060"/>
<dbReference type="AlphaFoldDB" id="A0A8T9T371"/>
<dbReference type="EMBL" id="CP095053">
    <property type="protein sequence ID" value="UOR07423.1"/>
    <property type="molecule type" value="Genomic_DNA"/>
</dbReference>
<name>A0A8T9T371_9BACT</name>
<dbReference type="Proteomes" id="UP000829925">
    <property type="component" value="Chromosome"/>
</dbReference>